<evidence type="ECO:0000256" key="1">
    <source>
        <dbReference type="SAM" id="MobiDB-lite"/>
    </source>
</evidence>
<dbReference type="Proteomes" id="UP001212997">
    <property type="component" value="Unassembled WGS sequence"/>
</dbReference>
<sequence length="334" mass="37132">MDRIFDSPLHHYRSLSPALTAGTTSESILEWTSPEDGLSSIFDDNPFLPGSSGINHDTARWYLEWQEEDIYGTSIPPQGLMTYPDMTPYIPAGSPTTEVNDEDNDQNVPETFSAIGPTRSPRRNSRLARSANTPYQVASTSTGAAHSISHPKGKANPSSKPSTHTSKVVPSRTVSLHQTRPPKIPKSGKGKAHAHRPAKPKPLKKFDLDDIKLNLDTNQKIECPWPGCGDLVPINQTSLTHHIKKVKMHAEKVERVQCPLGCKDIPGNVSRHIIRDHYDRVVACTIDGCDSVFKGDKNHVIRHLHNTARHFKLKKPRDGHPLEFASFSRSKDDM</sequence>
<evidence type="ECO:0000313" key="3">
    <source>
        <dbReference type="Proteomes" id="UP001212997"/>
    </source>
</evidence>
<feature type="compositionally biased region" description="Polar residues" evidence="1">
    <location>
        <begin position="156"/>
        <end position="178"/>
    </location>
</feature>
<feature type="region of interest" description="Disordered" evidence="1">
    <location>
        <begin position="89"/>
        <end position="205"/>
    </location>
</feature>
<dbReference type="AlphaFoldDB" id="A0AAD5UY81"/>
<gene>
    <name evidence="2" type="ORF">NLI96_g7955</name>
</gene>
<name>A0AAD5UY81_9APHY</name>
<comment type="caution">
    <text evidence="2">The sequence shown here is derived from an EMBL/GenBank/DDBJ whole genome shotgun (WGS) entry which is preliminary data.</text>
</comment>
<feature type="compositionally biased region" description="Basic residues" evidence="1">
    <location>
        <begin position="186"/>
        <end position="203"/>
    </location>
</feature>
<reference evidence="2" key="1">
    <citation type="submission" date="2022-07" db="EMBL/GenBank/DDBJ databases">
        <title>Genome Sequence of Physisporinus lineatus.</title>
        <authorList>
            <person name="Buettner E."/>
        </authorList>
    </citation>
    <scope>NUCLEOTIDE SEQUENCE</scope>
    <source>
        <strain evidence="2">VT162</strain>
    </source>
</reference>
<accession>A0AAD5UY81</accession>
<organism evidence="2 3">
    <name type="scientific">Meripilus lineatus</name>
    <dbReference type="NCBI Taxonomy" id="2056292"/>
    <lineage>
        <taxon>Eukaryota</taxon>
        <taxon>Fungi</taxon>
        <taxon>Dikarya</taxon>
        <taxon>Basidiomycota</taxon>
        <taxon>Agaricomycotina</taxon>
        <taxon>Agaricomycetes</taxon>
        <taxon>Polyporales</taxon>
        <taxon>Meripilaceae</taxon>
        <taxon>Meripilus</taxon>
    </lineage>
</organism>
<feature type="compositionally biased region" description="Polar residues" evidence="1">
    <location>
        <begin position="130"/>
        <end position="144"/>
    </location>
</feature>
<proteinExistence type="predicted"/>
<dbReference type="EMBL" id="JANAWD010000344">
    <property type="protein sequence ID" value="KAJ3481011.1"/>
    <property type="molecule type" value="Genomic_DNA"/>
</dbReference>
<protein>
    <submittedName>
        <fullName evidence="2">Uncharacterized protein</fullName>
    </submittedName>
</protein>
<evidence type="ECO:0000313" key="2">
    <source>
        <dbReference type="EMBL" id="KAJ3481011.1"/>
    </source>
</evidence>
<keyword evidence="3" id="KW-1185">Reference proteome</keyword>